<dbReference type="SMART" id="SM00343">
    <property type="entry name" value="ZnF_C2HC"/>
    <property type="match status" value="2"/>
</dbReference>
<evidence type="ECO:0000259" key="4">
    <source>
        <dbReference type="PROSITE" id="PS50158"/>
    </source>
</evidence>
<dbReference type="InterPro" id="IPR051373">
    <property type="entry name" value="Lin-28_RNA-binding"/>
</dbReference>
<dbReference type="PANTHER" id="PTHR46109">
    <property type="entry name" value="PROTEIN LIN-28"/>
    <property type="match status" value="1"/>
</dbReference>
<reference evidence="5" key="1">
    <citation type="submission" date="2020-04" db="EMBL/GenBank/DDBJ databases">
        <authorList>
            <person name="Neveu A P."/>
        </authorList>
    </citation>
    <scope>NUCLEOTIDE SEQUENCE</scope>
    <source>
        <tissue evidence="5">Whole embryo</tissue>
    </source>
</reference>
<name>A0A6F9DIY7_9ASCI</name>
<dbReference type="GO" id="GO:0005737">
    <property type="term" value="C:cytoplasm"/>
    <property type="evidence" value="ECO:0007669"/>
    <property type="project" value="UniProtKB-SubCell"/>
</dbReference>
<dbReference type="GO" id="GO:0031054">
    <property type="term" value="P:pre-miRNA processing"/>
    <property type="evidence" value="ECO:0007669"/>
    <property type="project" value="TreeGrafter"/>
</dbReference>
<dbReference type="Pfam" id="PF21890">
    <property type="entry name" value="Lin-28A-like_zf-CCHC_2"/>
    <property type="match status" value="1"/>
</dbReference>
<evidence type="ECO:0000256" key="1">
    <source>
        <dbReference type="ARBA" id="ARBA00004496"/>
    </source>
</evidence>
<evidence type="ECO:0000256" key="2">
    <source>
        <dbReference type="ARBA" id="ARBA00022490"/>
    </source>
</evidence>
<dbReference type="Gene3D" id="2.40.50.140">
    <property type="entry name" value="Nucleic acid-binding proteins"/>
    <property type="match status" value="1"/>
</dbReference>
<dbReference type="SUPFAM" id="SSF57756">
    <property type="entry name" value="Retrovirus zinc finger-like domains"/>
    <property type="match status" value="1"/>
</dbReference>
<accession>A0A6F9DIY7</accession>
<dbReference type="InterPro" id="IPR012340">
    <property type="entry name" value="NA-bd_OB-fold"/>
</dbReference>
<keyword evidence="3" id="KW-0479">Metal-binding</keyword>
<proteinExistence type="evidence at transcript level"/>
<dbReference type="Gene3D" id="4.10.60.10">
    <property type="entry name" value="Zinc finger, CCHC-type"/>
    <property type="match status" value="1"/>
</dbReference>
<dbReference type="GO" id="GO:0003729">
    <property type="term" value="F:mRNA binding"/>
    <property type="evidence" value="ECO:0007669"/>
    <property type="project" value="TreeGrafter"/>
</dbReference>
<feature type="domain" description="CCHC-type" evidence="4">
    <location>
        <begin position="52"/>
        <end position="66"/>
    </location>
</feature>
<dbReference type="PROSITE" id="PS50158">
    <property type="entry name" value="ZF_CCHC"/>
    <property type="match status" value="1"/>
</dbReference>
<comment type="subcellular location">
    <subcellularLocation>
        <location evidence="1">Cytoplasm</location>
    </subcellularLocation>
</comment>
<keyword evidence="2" id="KW-0963">Cytoplasm</keyword>
<keyword evidence="3" id="KW-0862">Zinc</keyword>
<dbReference type="GO" id="GO:0008270">
    <property type="term" value="F:zinc ion binding"/>
    <property type="evidence" value="ECO:0007669"/>
    <property type="project" value="UniProtKB-KW"/>
</dbReference>
<organism evidence="5">
    <name type="scientific">Phallusia mammillata</name>
    <dbReference type="NCBI Taxonomy" id="59560"/>
    <lineage>
        <taxon>Eukaryota</taxon>
        <taxon>Metazoa</taxon>
        <taxon>Chordata</taxon>
        <taxon>Tunicata</taxon>
        <taxon>Ascidiacea</taxon>
        <taxon>Phlebobranchia</taxon>
        <taxon>Ascidiidae</taxon>
        <taxon>Phallusia</taxon>
    </lineage>
</organism>
<sequence length="105" mass="11797">MNGFRSLHDGEEVKVQYKKSSLGWEATVVCGPNGEDCIGNVRRPKRRKRPDRCYNCGEAGHHAKECNLPPLPKRCHHCKSIEHLVVDCPNKQDTPPDTSETSTQS</sequence>
<dbReference type="InterPro" id="IPR036875">
    <property type="entry name" value="Znf_CCHC_sf"/>
</dbReference>
<dbReference type="EMBL" id="LR787572">
    <property type="protein sequence ID" value="CAB3263434.1"/>
    <property type="molecule type" value="mRNA"/>
</dbReference>
<dbReference type="PANTHER" id="PTHR46109:SF1">
    <property type="entry name" value="PROTEIN LIN-28 HOMOLOG"/>
    <property type="match status" value="1"/>
</dbReference>
<dbReference type="InterPro" id="IPR001878">
    <property type="entry name" value="Znf_CCHC"/>
</dbReference>
<evidence type="ECO:0000256" key="3">
    <source>
        <dbReference type="PROSITE-ProRule" id="PRU00047"/>
    </source>
</evidence>
<dbReference type="InterPro" id="IPR054081">
    <property type="entry name" value="Lin-28A-like_Znf-CCHC_2"/>
</dbReference>
<evidence type="ECO:0000313" key="5">
    <source>
        <dbReference type="EMBL" id="CAB3263434.1"/>
    </source>
</evidence>
<keyword evidence="3" id="KW-0863">Zinc-finger</keyword>
<dbReference type="Pfam" id="PF00098">
    <property type="entry name" value="zf-CCHC"/>
    <property type="match status" value="1"/>
</dbReference>
<gene>
    <name evidence="5" type="primary">Lin28a</name>
</gene>
<dbReference type="AlphaFoldDB" id="A0A6F9DIY7"/>
<protein>
    <submittedName>
        <fullName evidence="5">Zinc finger protein ZF(CCHC)-17</fullName>
    </submittedName>
</protein>
<dbReference type="GO" id="GO:0005634">
    <property type="term" value="C:nucleus"/>
    <property type="evidence" value="ECO:0007669"/>
    <property type="project" value="TreeGrafter"/>
</dbReference>